<evidence type="ECO:0000256" key="1">
    <source>
        <dbReference type="SAM" id="SignalP"/>
    </source>
</evidence>
<name>A0ABW5IFP8_9BACT</name>
<accession>A0ABW5IFP8</accession>
<keyword evidence="1" id="KW-0732">Signal</keyword>
<comment type="caution">
    <text evidence="2">The sequence shown here is derived from an EMBL/GenBank/DDBJ whole genome shotgun (WGS) entry which is preliminary data.</text>
</comment>
<keyword evidence="3" id="KW-1185">Reference proteome</keyword>
<feature type="chain" id="PRO_5045851653" evidence="1">
    <location>
        <begin position="23"/>
        <end position="452"/>
    </location>
</feature>
<dbReference type="Proteomes" id="UP001597544">
    <property type="component" value="Unassembled WGS sequence"/>
</dbReference>
<dbReference type="EMBL" id="JBHULU010000002">
    <property type="protein sequence ID" value="MFD2512471.1"/>
    <property type="molecule type" value="Genomic_DNA"/>
</dbReference>
<evidence type="ECO:0000313" key="3">
    <source>
        <dbReference type="Proteomes" id="UP001597544"/>
    </source>
</evidence>
<feature type="signal peptide" evidence="1">
    <location>
        <begin position="1"/>
        <end position="22"/>
    </location>
</feature>
<protein>
    <submittedName>
        <fullName evidence="2">Uncharacterized protein</fullName>
    </submittedName>
</protein>
<reference evidence="3" key="1">
    <citation type="journal article" date="2019" name="Int. J. Syst. Evol. Microbiol.">
        <title>The Global Catalogue of Microorganisms (GCM) 10K type strain sequencing project: providing services to taxonomists for standard genome sequencing and annotation.</title>
        <authorList>
            <consortium name="The Broad Institute Genomics Platform"/>
            <consortium name="The Broad Institute Genome Sequencing Center for Infectious Disease"/>
            <person name="Wu L."/>
            <person name="Ma J."/>
        </authorList>
    </citation>
    <scope>NUCLEOTIDE SEQUENCE [LARGE SCALE GENOMIC DNA]</scope>
    <source>
        <strain evidence="3">KCTC 42498</strain>
    </source>
</reference>
<gene>
    <name evidence="2" type="ORF">ACFSRY_01220</name>
</gene>
<dbReference type="RefSeq" id="WP_377502587.1">
    <property type="nucleotide sequence ID" value="NZ_JBHULU010000002.1"/>
</dbReference>
<evidence type="ECO:0000313" key="2">
    <source>
        <dbReference type="EMBL" id="MFD2512471.1"/>
    </source>
</evidence>
<proteinExistence type="predicted"/>
<sequence>MKTVKPILFLVLPLLLAWPAAAQEHEHHQPKQDTAKMHMQHMGMQHGTMPMSHAFSRNLPMNRNGSGTGWLPDASPMYGNMFHTGDWMLMLHYNLFLRYNNQDVFEDGNRGDRQFDAPNWVMLMGQRFVGEKGLFRFSTMVSLDPLTVGGDGYPLLFQTGETFEDEPLIDRQHPHDLFSELSVGYTHLLSEEADVFVYLGYPGEPALSNVAFMHRPSALNNPDSPLGHHWQDATHISFGVATLGFRYRNWKLEGSSFTGREPDEERYDFDKPRFDSRSARLTYNPSDNWSLQASHAFVKSPEVSEPDEDVYRTTASALYGKKLTGDNRFLTGSLNWGYNYVDEHHKEHSFLLESNLQSDKFSVYGRYEFVQKSSEELGFEEDAFGHDELFNVNALTVGANRQILEIGTVNFNLGAQVNVFRTENALHPYYGELPVSAQVYLRVFPAAMFPYK</sequence>
<organism evidence="2 3">
    <name type="scientific">Pontibacter locisalis</name>
    <dbReference type="NCBI Taxonomy" id="1719035"/>
    <lineage>
        <taxon>Bacteria</taxon>
        <taxon>Pseudomonadati</taxon>
        <taxon>Bacteroidota</taxon>
        <taxon>Cytophagia</taxon>
        <taxon>Cytophagales</taxon>
        <taxon>Hymenobacteraceae</taxon>
        <taxon>Pontibacter</taxon>
    </lineage>
</organism>